<gene>
    <name evidence="1" type="ORF">METZ01_LOCUS137271</name>
</gene>
<accession>A0A381Z6P8</accession>
<dbReference type="EMBL" id="UINC01020003">
    <property type="protein sequence ID" value="SVA84417.1"/>
    <property type="molecule type" value="Genomic_DNA"/>
</dbReference>
<dbReference type="AlphaFoldDB" id="A0A381Z6P8"/>
<name>A0A381Z6P8_9ZZZZ</name>
<reference evidence="1" key="1">
    <citation type="submission" date="2018-05" db="EMBL/GenBank/DDBJ databases">
        <authorList>
            <person name="Lanie J.A."/>
            <person name="Ng W.-L."/>
            <person name="Kazmierczak K.M."/>
            <person name="Andrzejewski T.M."/>
            <person name="Davidsen T.M."/>
            <person name="Wayne K.J."/>
            <person name="Tettelin H."/>
            <person name="Glass J.I."/>
            <person name="Rusch D."/>
            <person name="Podicherti R."/>
            <person name="Tsui H.-C.T."/>
            <person name="Winkler M.E."/>
        </authorList>
    </citation>
    <scope>NUCLEOTIDE SEQUENCE</scope>
</reference>
<organism evidence="1">
    <name type="scientific">marine metagenome</name>
    <dbReference type="NCBI Taxonomy" id="408172"/>
    <lineage>
        <taxon>unclassified sequences</taxon>
        <taxon>metagenomes</taxon>
        <taxon>ecological metagenomes</taxon>
    </lineage>
</organism>
<proteinExistence type="predicted"/>
<protein>
    <submittedName>
        <fullName evidence="1">Uncharacterized protein</fullName>
    </submittedName>
</protein>
<evidence type="ECO:0000313" key="1">
    <source>
        <dbReference type="EMBL" id="SVA84417.1"/>
    </source>
</evidence>
<sequence>MYPATISAGLQGKSAYGGDGRQSLGLAGSVAGWLCGLPRARNRILFFWR</sequence>